<evidence type="ECO:0000313" key="5">
    <source>
        <dbReference type="Proteomes" id="UP000193467"/>
    </source>
</evidence>
<dbReference type="AlphaFoldDB" id="A0A1Y2C240"/>
<keyword evidence="2" id="KW-1133">Transmembrane helix</keyword>
<feature type="transmembrane region" description="Helical" evidence="2">
    <location>
        <begin position="13"/>
        <end position="32"/>
    </location>
</feature>
<feature type="region of interest" description="Disordered" evidence="1">
    <location>
        <begin position="262"/>
        <end position="281"/>
    </location>
</feature>
<dbReference type="OrthoDB" id="3183258at2759"/>
<dbReference type="PANTHER" id="PTHR40465:SF1">
    <property type="entry name" value="DUF6534 DOMAIN-CONTAINING PROTEIN"/>
    <property type="match status" value="1"/>
</dbReference>
<feature type="transmembrane region" description="Helical" evidence="2">
    <location>
        <begin position="207"/>
        <end position="225"/>
    </location>
</feature>
<feature type="transmembrane region" description="Helical" evidence="2">
    <location>
        <begin position="161"/>
        <end position="183"/>
    </location>
</feature>
<feature type="transmembrane region" description="Helical" evidence="2">
    <location>
        <begin position="123"/>
        <end position="146"/>
    </location>
</feature>
<gene>
    <name evidence="4" type="ORF">BCR35DRAFT_311375</name>
</gene>
<protein>
    <recommendedName>
        <fullName evidence="3">DUF6534 domain-containing protein</fullName>
    </recommendedName>
</protein>
<feature type="transmembrane region" description="Helical" evidence="2">
    <location>
        <begin position="231"/>
        <end position="251"/>
    </location>
</feature>
<keyword evidence="2" id="KW-0812">Transmembrane</keyword>
<feature type="transmembrane region" description="Helical" evidence="2">
    <location>
        <begin position="53"/>
        <end position="77"/>
    </location>
</feature>
<evidence type="ECO:0000256" key="2">
    <source>
        <dbReference type="SAM" id="Phobius"/>
    </source>
</evidence>
<feature type="region of interest" description="Disordered" evidence="1">
    <location>
        <begin position="315"/>
        <end position="355"/>
    </location>
</feature>
<feature type="domain" description="DUF6534" evidence="3">
    <location>
        <begin position="169"/>
        <end position="255"/>
    </location>
</feature>
<feature type="transmembrane region" description="Helical" evidence="2">
    <location>
        <begin position="89"/>
        <end position="111"/>
    </location>
</feature>
<dbReference type="Pfam" id="PF20152">
    <property type="entry name" value="DUF6534"/>
    <property type="match status" value="1"/>
</dbReference>
<dbReference type="EMBL" id="MCGR01000138">
    <property type="protein sequence ID" value="ORY41108.1"/>
    <property type="molecule type" value="Genomic_DNA"/>
</dbReference>
<reference evidence="4 5" key="1">
    <citation type="submission" date="2016-07" db="EMBL/GenBank/DDBJ databases">
        <title>Pervasive Adenine N6-methylation of Active Genes in Fungi.</title>
        <authorList>
            <consortium name="DOE Joint Genome Institute"/>
            <person name="Mondo S.J."/>
            <person name="Dannebaum R.O."/>
            <person name="Kuo R.C."/>
            <person name="Labutti K."/>
            <person name="Haridas S."/>
            <person name="Kuo A."/>
            <person name="Salamov A."/>
            <person name="Ahrendt S.R."/>
            <person name="Lipzen A."/>
            <person name="Sullivan W."/>
            <person name="Andreopoulos W.B."/>
            <person name="Clum A."/>
            <person name="Lindquist E."/>
            <person name="Daum C."/>
            <person name="Ramamoorthy G.K."/>
            <person name="Gryganskyi A."/>
            <person name="Culley D."/>
            <person name="Magnuson J.K."/>
            <person name="James T.Y."/>
            <person name="O'Malley M.A."/>
            <person name="Stajich J.E."/>
            <person name="Spatafora J.W."/>
            <person name="Visel A."/>
            <person name="Grigoriev I.V."/>
        </authorList>
    </citation>
    <scope>NUCLEOTIDE SEQUENCE [LARGE SCALE GENOMIC DNA]</scope>
    <source>
        <strain evidence="4 5">62-1032</strain>
    </source>
</reference>
<accession>A0A1Y2C240</accession>
<keyword evidence="5" id="KW-1185">Reference proteome</keyword>
<evidence type="ECO:0000313" key="4">
    <source>
        <dbReference type="EMBL" id="ORY41108.1"/>
    </source>
</evidence>
<proteinExistence type="predicted"/>
<evidence type="ECO:0000256" key="1">
    <source>
        <dbReference type="SAM" id="MobiDB-lite"/>
    </source>
</evidence>
<evidence type="ECO:0000259" key="3">
    <source>
        <dbReference type="Pfam" id="PF20152"/>
    </source>
</evidence>
<keyword evidence="2" id="KW-0472">Membrane</keyword>
<dbReference type="PANTHER" id="PTHR40465">
    <property type="entry name" value="CHROMOSOME 1, WHOLE GENOME SHOTGUN SEQUENCE"/>
    <property type="match status" value="1"/>
</dbReference>
<dbReference type="InterPro" id="IPR045339">
    <property type="entry name" value="DUF6534"/>
</dbReference>
<comment type="caution">
    <text evidence="4">The sequence shown here is derived from an EMBL/GenBank/DDBJ whole genome shotgun (WGS) entry which is preliminary data.</text>
</comment>
<dbReference type="Proteomes" id="UP000193467">
    <property type="component" value="Unassembled WGS sequence"/>
</dbReference>
<sequence length="373" mass="41095">MASTYSEAQLDNVLGPFVVGALVAAWLSGLVWGHGGRYWSQYPPGTDRAIFRWGVIVLLGLDLITTIFAAISCYNLSVTELPPPDRAPWSFAINPLLVGIVTTIVQSFYSYRVYVVSNRDRFLPAFILLLALLQLGFATGGAHIAFTLRYEQFLPQYKYGVTLWLTLACAGDFLITGSIVWYLRKAQKGSGFSETASLLKKISRSTIENNFLTSVLALLDAVLFAEVNGNWHIAINIVLPKVYILSFLASLTARSKLSMNRNPTKYNQGGSVEPTGSAAEPWKDMASGIGSRIGRSRSAEGGEVKRETVIMVTMDQQVTHDRVEDESEWSSSERKRRRSRSFLAPSVGAATPSLEIEDPIEMASVAVERPRDT</sequence>
<organism evidence="4 5">
    <name type="scientific">Leucosporidium creatinivorum</name>
    <dbReference type="NCBI Taxonomy" id="106004"/>
    <lineage>
        <taxon>Eukaryota</taxon>
        <taxon>Fungi</taxon>
        <taxon>Dikarya</taxon>
        <taxon>Basidiomycota</taxon>
        <taxon>Pucciniomycotina</taxon>
        <taxon>Microbotryomycetes</taxon>
        <taxon>Leucosporidiales</taxon>
        <taxon>Leucosporidium</taxon>
    </lineage>
</organism>
<name>A0A1Y2C240_9BASI</name>
<dbReference type="InParanoid" id="A0A1Y2C240"/>